<dbReference type="PROSITE" id="PS00445">
    <property type="entry name" value="FGGY_KINASES_2"/>
    <property type="match status" value="1"/>
</dbReference>
<evidence type="ECO:0000256" key="5">
    <source>
        <dbReference type="ARBA" id="ARBA00022777"/>
    </source>
</evidence>
<dbReference type="EC" id="2.7.1.30" evidence="9"/>
<proteinExistence type="inferred from homology"/>
<dbReference type="Gene3D" id="3.30.420.40">
    <property type="match status" value="2"/>
</dbReference>
<feature type="binding site" evidence="9">
    <location>
        <position position="11"/>
    </location>
    <ligand>
        <name>sn-glycerol 3-phosphate</name>
        <dbReference type="ChEBI" id="CHEBI:57597"/>
    </ligand>
</feature>
<feature type="binding site" evidence="9">
    <location>
        <position position="81"/>
    </location>
    <ligand>
        <name>sn-glycerol 3-phosphate</name>
        <dbReference type="ChEBI" id="CHEBI:57597"/>
    </ligand>
</feature>
<keyword evidence="5 9" id="KW-0418">Kinase</keyword>
<comment type="function">
    <text evidence="9">Key enzyme in the regulation of glycerol uptake and metabolism. Catalyzes the phosphorylation of glycerol to yield sn-glycerol 3-phosphate.</text>
</comment>
<feature type="binding site" evidence="9">
    <location>
        <position position="412"/>
    </location>
    <ligand>
        <name>ADP</name>
        <dbReference type="ChEBI" id="CHEBI:456216"/>
    </ligand>
</feature>
<feature type="binding site" evidence="9">
    <location>
        <position position="11"/>
    </location>
    <ligand>
        <name>ATP</name>
        <dbReference type="ChEBI" id="CHEBI:30616"/>
    </ligand>
</feature>
<evidence type="ECO:0000256" key="8">
    <source>
        <dbReference type="ARBA" id="ARBA00052101"/>
    </source>
</evidence>
<feature type="binding site" evidence="9">
    <location>
        <position position="81"/>
    </location>
    <ligand>
        <name>glycerol</name>
        <dbReference type="ChEBI" id="CHEBI:17754"/>
    </ligand>
</feature>
<dbReference type="GO" id="GO:0005524">
    <property type="term" value="F:ATP binding"/>
    <property type="evidence" value="ECO:0007669"/>
    <property type="project" value="UniProtKB-UniRule"/>
</dbReference>
<dbReference type="InterPro" id="IPR005999">
    <property type="entry name" value="Glycerol_kin"/>
</dbReference>
<feature type="binding site" evidence="9">
    <location>
        <position position="82"/>
    </location>
    <ligand>
        <name>glycerol</name>
        <dbReference type="ChEBI" id="CHEBI:17754"/>
    </ligand>
</feature>
<feature type="binding site" evidence="9">
    <location>
        <position position="133"/>
    </location>
    <ligand>
        <name>glycerol</name>
        <dbReference type="ChEBI" id="CHEBI:17754"/>
    </ligand>
</feature>
<dbReference type="SUPFAM" id="SSF53067">
    <property type="entry name" value="Actin-like ATPase domain"/>
    <property type="match status" value="2"/>
</dbReference>
<feature type="binding site" evidence="9">
    <location>
        <position position="307"/>
    </location>
    <ligand>
        <name>ATP</name>
        <dbReference type="ChEBI" id="CHEBI:30616"/>
    </ligand>
</feature>
<evidence type="ECO:0000256" key="6">
    <source>
        <dbReference type="ARBA" id="ARBA00022798"/>
    </source>
</evidence>
<dbReference type="PANTHER" id="PTHR10196:SF69">
    <property type="entry name" value="GLYCEROL KINASE"/>
    <property type="match status" value="1"/>
</dbReference>
<feature type="binding site" evidence="9">
    <location>
        <position position="11"/>
    </location>
    <ligand>
        <name>ADP</name>
        <dbReference type="ChEBI" id="CHEBI:456216"/>
    </ligand>
</feature>
<dbReference type="UniPathway" id="UPA00618">
    <property type="reaction ID" value="UER00672"/>
</dbReference>
<feature type="binding site" evidence="9">
    <location>
        <position position="264"/>
    </location>
    <ligand>
        <name>ADP</name>
        <dbReference type="ChEBI" id="CHEBI:456216"/>
    </ligand>
</feature>
<dbReference type="OrthoDB" id="9805576at2"/>
<dbReference type="GO" id="GO:0004370">
    <property type="term" value="F:glycerol kinase activity"/>
    <property type="evidence" value="ECO:0007669"/>
    <property type="project" value="UniProtKB-UniRule"/>
</dbReference>
<comment type="activity regulation">
    <text evidence="9">Inhibited by fructose 1,6-bisphosphate (FBP).</text>
</comment>
<evidence type="ECO:0000256" key="3">
    <source>
        <dbReference type="ARBA" id="ARBA00022679"/>
    </source>
</evidence>
<dbReference type="InterPro" id="IPR018483">
    <property type="entry name" value="Carb_kinase_FGGY_CS"/>
</dbReference>
<feature type="domain" description="Carbohydrate kinase FGGY C-terminal" evidence="12">
    <location>
        <begin position="259"/>
        <end position="447"/>
    </location>
</feature>
<dbReference type="GO" id="GO:0019563">
    <property type="term" value="P:glycerol catabolic process"/>
    <property type="evidence" value="ECO:0007669"/>
    <property type="project" value="UniProtKB-UniRule"/>
</dbReference>
<reference evidence="13 14" key="1">
    <citation type="submission" date="2019-05" db="EMBL/GenBank/DDBJ databases">
        <title>Verrucobacter flavum gen. nov., sp. nov. a new member of the family Verrucomicrobiaceae.</title>
        <authorList>
            <person name="Szuroczki S."/>
            <person name="Abbaszade G."/>
            <person name="Szabo A."/>
            <person name="Felfoldi T."/>
            <person name="Schumann P."/>
            <person name="Boka K."/>
            <person name="Keki Z."/>
            <person name="Toumi M."/>
            <person name="Toth E."/>
        </authorList>
    </citation>
    <scope>NUCLEOTIDE SEQUENCE [LARGE SCALE GENOMIC DNA]</scope>
    <source>
        <strain evidence="13 14">MG-N-17</strain>
    </source>
</reference>
<comment type="caution">
    <text evidence="13">The sequence shown here is derived from an EMBL/GenBank/DDBJ whole genome shotgun (WGS) entry which is preliminary data.</text>
</comment>
<dbReference type="PIRSF" id="PIRSF000538">
    <property type="entry name" value="GlpK"/>
    <property type="match status" value="1"/>
</dbReference>
<dbReference type="RefSeq" id="WP_138086868.1">
    <property type="nucleotide sequence ID" value="NZ_VAUV01000009.1"/>
</dbReference>
<keyword evidence="14" id="KW-1185">Reference proteome</keyword>
<sequence length="505" mass="55519">MKFILALDQGTTSSRAIVFAHDGSIIASAQQEFTQIFPQAGWVEHNAKEIWDSQLTTAREALEKAKLKAADIAAIGITNQRETAVIWDRKTGEPIGNAIVWQDRRTSKFCDELKAAGHGEIIQQRNGLVIDAYFAGSKVRWMLDNIPGARDRANNGELAFGTIDSWLIWNLTNGKEHLTDVTNASRTMFYNLHENAWDDDLLKILDIPRQLLPEIRSSSEVYAETAEGLFDAPIKIAGIGGDQQAALFGQNCFKRGMAKNTYGTGCFMLMNIGDQPSMSKHKLLTTVAWQRNGKTDYALEGSIFIGGAVVQWLRDGLGIIESSNEIEALAASVEDCGGVYLVPAFAGLGAPHWDQYARGTITGLTRGTTKGHIARAALEGIAFQVADILEVMKQDSGIDMKELRVDGGACANNLLMQFQADILQTPVVRPKIIETTAMGAAYLAGLAVGFWNTDADVEKAWQVDRIFEPQMPPEEAAHRRERWDEALKRAGDWEEHSTLKGKAVP</sequence>
<accession>A0A5R8KF83</accession>
<dbReference type="Pfam" id="PF00370">
    <property type="entry name" value="FGGY_N"/>
    <property type="match status" value="1"/>
</dbReference>
<comment type="similarity">
    <text evidence="2 9 10">Belongs to the FGGY kinase family.</text>
</comment>
<dbReference type="PANTHER" id="PTHR10196">
    <property type="entry name" value="SUGAR KINASE"/>
    <property type="match status" value="1"/>
</dbReference>
<feature type="binding site" evidence="9">
    <location>
        <position position="307"/>
    </location>
    <ligand>
        <name>ADP</name>
        <dbReference type="ChEBI" id="CHEBI:456216"/>
    </ligand>
</feature>
<evidence type="ECO:0000259" key="11">
    <source>
        <dbReference type="Pfam" id="PF00370"/>
    </source>
</evidence>
<evidence type="ECO:0000313" key="13">
    <source>
        <dbReference type="EMBL" id="TLD70269.1"/>
    </source>
</evidence>
<dbReference type="Proteomes" id="UP000306196">
    <property type="component" value="Unassembled WGS sequence"/>
</dbReference>
<feature type="binding site" evidence="9">
    <location>
        <position position="133"/>
    </location>
    <ligand>
        <name>sn-glycerol 3-phosphate</name>
        <dbReference type="ChEBI" id="CHEBI:57597"/>
    </ligand>
</feature>
<dbReference type="FunFam" id="3.30.420.40:FF:000008">
    <property type="entry name" value="Glycerol kinase"/>
    <property type="match status" value="1"/>
</dbReference>
<feature type="binding site" evidence="9">
    <location>
        <position position="264"/>
    </location>
    <ligand>
        <name>ATP</name>
        <dbReference type="ChEBI" id="CHEBI:30616"/>
    </ligand>
</feature>
<feature type="binding site" evidence="9">
    <location>
        <position position="311"/>
    </location>
    <ligand>
        <name>ATP</name>
        <dbReference type="ChEBI" id="CHEBI:30616"/>
    </ligand>
</feature>
<gene>
    <name evidence="9 13" type="primary">glpK</name>
    <name evidence="13" type="ORF">FEM03_13875</name>
</gene>
<evidence type="ECO:0000256" key="9">
    <source>
        <dbReference type="HAMAP-Rule" id="MF_00186"/>
    </source>
</evidence>
<comment type="pathway">
    <text evidence="1 9">Polyol metabolism; glycerol degradation via glycerol kinase pathway; sn-glycerol 3-phosphate from glycerol: step 1/1.</text>
</comment>
<keyword evidence="6 9" id="KW-0319">Glycerol metabolism</keyword>
<feature type="binding site" evidence="9">
    <location>
        <position position="82"/>
    </location>
    <ligand>
        <name>sn-glycerol 3-phosphate</name>
        <dbReference type="ChEBI" id="CHEBI:57597"/>
    </ligand>
</feature>
<feature type="binding site" evidence="9">
    <location>
        <position position="242"/>
    </location>
    <ligand>
        <name>sn-glycerol 3-phosphate</name>
        <dbReference type="ChEBI" id="CHEBI:57597"/>
    </ligand>
</feature>
<dbReference type="EMBL" id="VAUV01000009">
    <property type="protein sequence ID" value="TLD70269.1"/>
    <property type="molecule type" value="Genomic_DNA"/>
</dbReference>
<keyword evidence="3 9" id="KW-0808">Transferase</keyword>
<dbReference type="HAMAP" id="MF_00186">
    <property type="entry name" value="Glycerol_kin"/>
    <property type="match status" value="1"/>
</dbReference>
<feature type="binding site" evidence="9">
    <location>
        <position position="242"/>
    </location>
    <ligand>
        <name>glycerol</name>
        <dbReference type="ChEBI" id="CHEBI:17754"/>
    </ligand>
</feature>
<feature type="binding site" evidence="9">
    <location>
        <position position="243"/>
    </location>
    <ligand>
        <name>glycerol</name>
        <dbReference type="ChEBI" id="CHEBI:17754"/>
    </ligand>
</feature>
<dbReference type="InterPro" id="IPR043129">
    <property type="entry name" value="ATPase_NBD"/>
</dbReference>
<evidence type="ECO:0000256" key="7">
    <source>
        <dbReference type="ARBA" id="ARBA00022840"/>
    </source>
</evidence>
<evidence type="ECO:0000256" key="4">
    <source>
        <dbReference type="ARBA" id="ARBA00022741"/>
    </source>
</evidence>
<keyword evidence="4 9" id="KW-0547">Nucleotide-binding</keyword>
<feature type="binding site" evidence="9">
    <location>
        <position position="12"/>
    </location>
    <ligand>
        <name>ATP</name>
        <dbReference type="ChEBI" id="CHEBI:30616"/>
    </ligand>
</feature>
<organism evidence="13 14">
    <name type="scientific">Phragmitibacter flavus</name>
    <dbReference type="NCBI Taxonomy" id="2576071"/>
    <lineage>
        <taxon>Bacteria</taxon>
        <taxon>Pseudomonadati</taxon>
        <taxon>Verrucomicrobiota</taxon>
        <taxon>Verrucomicrobiia</taxon>
        <taxon>Verrucomicrobiales</taxon>
        <taxon>Verrucomicrobiaceae</taxon>
        <taxon>Phragmitibacter</taxon>
    </lineage>
</organism>
<feature type="binding site" evidence="9">
    <location>
        <position position="13"/>
    </location>
    <ligand>
        <name>ATP</name>
        <dbReference type="ChEBI" id="CHEBI:30616"/>
    </ligand>
</feature>
<dbReference type="NCBIfam" id="NF000756">
    <property type="entry name" value="PRK00047.1"/>
    <property type="match status" value="1"/>
</dbReference>
<evidence type="ECO:0000256" key="1">
    <source>
        <dbReference type="ARBA" id="ARBA00005190"/>
    </source>
</evidence>
<feature type="binding site" evidence="9">
    <location>
        <position position="408"/>
    </location>
    <ligand>
        <name>ADP</name>
        <dbReference type="ChEBI" id="CHEBI:456216"/>
    </ligand>
</feature>
<keyword evidence="7 9" id="KW-0067">ATP-binding</keyword>
<dbReference type="GO" id="GO:0005829">
    <property type="term" value="C:cytosol"/>
    <property type="evidence" value="ECO:0007669"/>
    <property type="project" value="TreeGrafter"/>
</dbReference>
<dbReference type="NCBIfam" id="TIGR01311">
    <property type="entry name" value="glycerol_kin"/>
    <property type="match status" value="1"/>
</dbReference>
<dbReference type="InterPro" id="IPR018484">
    <property type="entry name" value="FGGY_N"/>
</dbReference>
<feature type="binding site" evidence="9">
    <location>
        <position position="15"/>
    </location>
    <ligand>
        <name>ADP</name>
        <dbReference type="ChEBI" id="CHEBI:456216"/>
    </ligand>
</feature>
<name>A0A5R8KF83_9BACT</name>
<dbReference type="InterPro" id="IPR018485">
    <property type="entry name" value="FGGY_C"/>
</dbReference>
<dbReference type="InterPro" id="IPR000577">
    <property type="entry name" value="Carb_kinase_FGGY"/>
</dbReference>
<comment type="catalytic activity">
    <reaction evidence="8 9">
        <text>glycerol + ATP = sn-glycerol 3-phosphate + ADP + H(+)</text>
        <dbReference type="Rhea" id="RHEA:21644"/>
        <dbReference type="ChEBI" id="CHEBI:15378"/>
        <dbReference type="ChEBI" id="CHEBI:17754"/>
        <dbReference type="ChEBI" id="CHEBI:30616"/>
        <dbReference type="ChEBI" id="CHEBI:57597"/>
        <dbReference type="ChEBI" id="CHEBI:456216"/>
        <dbReference type="EC" id="2.7.1.30"/>
    </reaction>
</comment>
<dbReference type="AlphaFoldDB" id="A0A5R8KF83"/>
<dbReference type="Pfam" id="PF02782">
    <property type="entry name" value="FGGY_C"/>
    <property type="match status" value="1"/>
</dbReference>
<evidence type="ECO:0000256" key="10">
    <source>
        <dbReference type="RuleBase" id="RU003733"/>
    </source>
</evidence>
<dbReference type="CDD" id="cd07786">
    <property type="entry name" value="FGGY_EcGK_like"/>
    <property type="match status" value="1"/>
</dbReference>
<evidence type="ECO:0000259" key="12">
    <source>
        <dbReference type="Pfam" id="PF02782"/>
    </source>
</evidence>
<evidence type="ECO:0000313" key="14">
    <source>
        <dbReference type="Proteomes" id="UP000306196"/>
    </source>
</evidence>
<evidence type="ECO:0000256" key="2">
    <source>
        <dbReference type="ARBA" id="ARBA00009156"/>
    </source>
</evidence>
<dbReference type="FunFam" id="3.30.420.40:FF:000007">
    <property type="entry name" value="Glycerol kinase"/>
    <property type="match status" value="1"/>
</dbReference>
<dbReference type="GO" id="GO:0006072">
    <property type="term" value="P:glycerol-3-phosphate metabolic process"/>
    <property type="evidence" value="ECO:0007669"/>
    <property type="project" value="InterPro"/>
</dbReference>
<protein>
    <recommendedName>
        <fullName evidence="9">Glycerol kinase</fullName>
        <ecNumber evidence="9">2.7.1.30</ecNumber>
    </recommendedName>
    <alternativeName>
        <fullName evidence="9">ATP:glycerol 3-phosphotransferase</fullName>
    </alternativeName>
    <alternativeName>
        <fullName evidence="9">Glycerokinase</fullName>
        <shortName evidence="9">GK</shortName>
    </alternativeName>
</protein>
<feature type="domain" description="Carbohydrate kinase FGGY N-terminal" evidence="11">
    <location>
        <begin position="4"/>
        <end position="249"/>
    </location>
</feature>
<feature type="binding site" evidence="9">
    <location>
        <position position="408"/>
    </location>
    <ligand>
        <name>ATP</name>
        <dbReference type="ChEBI" id="CHEBI:30616"/>
    </ligand>
</feature>